<dbReference type="PANTHER" id="PTHR21143">
    <property type="entry name" value="INVERTEBRATE GUSTATORY RECEPTOR"/>
    <property type="match status" value="1"/>
</dbReference>
<protein>
    <recommendedName>
        <fullName evidence="8">Gustatory receptor</fullName>
    </recommendedName>
</protein>
<dbReference type="GO" id="GO:0030425">
    <property type="term" value="C:dendrite"/>
    <property type="evidence" value="ECO:0007669"/>
    <property type="project" value="TreeGrafter"/>
</dbReference>
<comment type="similarity">
    <text evidence="8">Belongs to the insect chemoreceptor superfamily. Gustatory receptor (GR) family.</text>
</comment>
<feature type="transmembrane region" description="Helical" evidence="8">
    <location>
        <begin position="257"/>
        <end position="278"/>
    </location>
</feature>
<evidence type="ECO:0000256" key="8">
    <source>
        <dbReference type="RuleBase" id="RU363108"/>
    </source>
</evidence>
<comment type="caution">
    <text evidence="8">Lacks conserved residue(s) required for the propagation of feature annotation.</text>
</comment>
<evidence type="ECO:0000256" key="2">
    <source>
        <dbReference type="ARBA" id="ARBA00022475"/>
    </source>
</evidence>
<feature type="transmembrane region" description="Helical" evidence="8">
    <location>
        <begin position="217"/>
        <end position="237"/>
    </location>
</feature>
<keyword evidence="5 8" id="KW-0472">Membrane</keyword>
<dbReference type="PANTHER" id="PTHR21143:SF133">
    <property type="entry name" value="GUSTATORY AND PHEROMONE RECEPTOR 32A-RELATED"/>
    <property type="match status" value="1"/>
</dbReference>
<dbReference type="InterPro" id="IPR013604">
    <property type="entry name" value="7TM_chemorcpt"/>
</dbReference>
<keyword evidence="4 8" id="KW-1133">Transmembrane helix</keyword>
<dbReference type="GeneID" id="113393376"/>
<dbReference type="Proteomes" id="UP001652626">
    <property type="component" value="Chromosome 6"/>
</dbReference>
<dbReference type="GO" id="GO:0043025">
    <property type="term" value="C:neuronal cell body"/>
    <property type="evidence" value="ECO:0007669"/>
    <property type="project" value="TreeGrafter"/>
</dbReference>
<keyword evidence="2 8" id="KW-1003">Cell membrane</keyword>
<evidence type="ECO:0000256" key="1">
    <source>
        <dbReference type="ARBA" id="ARBA00004651"/>
    </source>
</evidence>
<dbReference type="GO" id="GO:0008049">
    <property type="term" value="P:male courtship behavior"/>
    <property type="evidence" value="ECO:0007669"/>
    <property type="project" value="TreeGrafter"/>
</dbReference>
<keyword evidence="9" id="KW-1185">Reference proteome</keyword>
<evidence type="ECO:0000313" key="10">
    <source>
        <dbReference type="RefSeq" id="XP_026486008.2"/>
    </source>
</evidence>
<proteinExistence type="inferred from homology"/>
<keyword evidence="6 8" id="KW-0675">Receptor</keyword>
<evidence type="ECO:0000256" key="6">
    <source>
        <dbReference type="ARBA" id="ARBA00023170"/>
    </source>
</evidence>
<sequence length="360" mass="42012">MFWYSLYFYCLYKIHTEDQSILRTLYNTKLQHYGDEVERFTNNMFILYAIWKVPFDLSGSTVDMQVIVDIDRALKAFGEDAYCSRHWRLVSIVCLAQIFISVTRIFSVWMSLLTLGSKMPIEKVFQMVFTDSIVFIIMTQYCSYLLILRRRYRILNKVLNSVKRNNVTEFSVIGFKDQRFADKPFLVQEKHVSKKITACAKIYSMLYKATETANEKFGFVILLTMMMTLLQIILYLYYFMEATASGLFHDFQNYLDFLIYVFWQIGYALSIIYVCVYFSDATVKEARVTPHVAHEIINSGVDSTVTSEAVHLSLQILHQIPTFTAHGLFKLDCMMLLEGARSVTTFLVILLQFVTDKHSN</sequence>
<dbReference type="OMA" id="YFMEATA"/>
<organism evidence="9 10">
    <name type="scientific">Vanessa tameamea</name>
    <name type="common">Kamehameha butterfly</name>
    <dbReference type="NCBI Taxonomy" id="334116"/>
    <lineage>
        <taxon>Eukaryota</taxon>
        <taxon>Metazoa</taxon>
        <taxon>Ecdysozoa</taxon>
        <taxon>Arthropoda</taxon>
        <taxon>Hexapoda</taxon>
        <taxon>Insecta</taxon>
        <taxon>Pterygota</taxon>
        <taxon>Neoptera</taxon>
        <taxon>Endopterygota</taxon>
        <taxon>Lepidoptera</taxon>
        <taxon>Glossata</taxon>
        <taxon>Ditrysia</taxon>
        <taxon>Papilionoidea</taxon>
        <taxon>Nymphalidae</taxon>
        <taxon>Nymphalinae</taxon>
        <taxon>Vanessa</taxon>
    </lineage>
</organism>
<dbReference type="OrthoDB" id="7540613at2759"/>
<accession>A0A8B8HMC9</accession>
<evidence type="ECO:0000256" key="7">
    <source>
        <dbReference type="ARBA" id="ARBA00023224"/>
    </source>
</evidence>
<evidence type="ECO:0000256" key="4">
    <source>
        <dbReference type="ARBA" id="ARBA00022989"/>
    </source>
</evidence>
<dbReference type="GO" id="GO:0007635">
    <property type="term" value="P:chemosensory behavior"/>
    <property type="evidence" value="ECO:0007669"/>
    <property type="project" value="TreeGrafter"/>
</dbReference>
<evidence type="ECO:0000256" key="3">
    <source>
        <dbReference type="ARBA" id="ARBA00022692"/>
    </source>
</evidence>
<comment type="function">
    <text evidence="8">Gustatory receptor which mediates acceptance or avoidance behavior, depending on its substrates.</text>
</comment>
<comment type="subcellular location">
    <subcellularLocation>
        <location evidence="1 8">Cell membrane</location>
        <topology evidence="1 8">Multi-pass membrane protein</topology>
    </subcellularLocation>
</comment>
<keyword evidence="7 8" id="KW-0807">Transducer</keyword>
<dbReference type="GO" id="GO:0030424">
    <property type="term" value="C:axon"/>
    <property type="evidence" value="ECO:0007669"/>
    <property type="project" value="TreeGrafter"/>
</dbReference>
<reference evidence="10" key="1">
    <citation type="submission" date="2025-08" db="UniProtKB">
        <authorList>
            <consortium name="RefSeq"/>
        </authorList>
    </citation>
    <scope>IDENTIFICATION</scope>
    <source>
        <tissue evidence="10">Whole body</tissue>
    </source>
</reference>
<dbReference type="GO" id="GO:0007165">
    <property type="term" value="P:signal transduction"/>
    <property type="evidence" value="ECO:0007669"/>
    <property type="project" value="UniProtKB-KW"/>
</dbReference>
<dbReference type="GO" id="GO:0050909">
    <property type="term" value="P:sensory perception of taste"/>
    <property type="evidence" value="ECO:0007669"/>
    <property type="project" value="InterPro"/>
</dbReference>
<dbReference type="RefSeq" id="XP_026486008.2">
    <property type="nucleotide sequence ID" value="XM_026630223.2"/>
</dbReference>
<dbReference type="AlphaFoldDB" id="A0A8B8HMC9"/>
<gene>
    <name evidence="10" type="primary">LOC113393376</name>
</gene>
<feature type="transmembrane region" description="Helical" evidence="8">
    <location>
        <begin position="89"/>
        <end position="112"/>
    </location>
</feature>
<evidence type="ECO:0000256" key="5">
    <source>
        <dbReference type="ARBA" id="ARBA00023136"/>
    </source>
</evidence>
<evidence type="ECO:0000313" key="9">
    <source>
        <dbReference type="Proteomes" id="UP001652626"/>
    </source>
</evidence>
<name>A0A8B8HMC9_VANTA</name>
<dbReference type="GO" id="GO:0005886">
    <property type="term" value="C:plasma membrane"/>
    <property type="evidence" value="ECO:0007669"/>
    <property type="project" value="UniProtKB-SubCell"/>
</dbReference>
<keyword evidence="3 8" id="KW-0812">Transmembrane</keyword>
<feature type="transmembrane region" description="Helical" evidence="8">
    <location>
        <begin position="124"/>
        <end position="147"/>
    </location>
</feature>
<dbReference type="Pfam" id="PF08395">
    <property type="entry name" value="7tm_7"/>
    <property type="match status" value="1"/>
</dbReference>